<evidence type="ECO:0000313" key="4">
    <source>
        <dbReference type="EMBL" id="KAJ1917881.1"/>
    </source>
</evidence>
<dbReference type="OrthoDB" id="10248252at2759"/>
<comment type="caution">
    <text evidence="4">The sequence shown here is derived from an EMBL/GenBank/DDBJ whole genome shotgun (WGS) entry which is preliminary data.</text>
</comment>
<gene>
    <name evidence="4" type="ORF">IWQ60_007650</name>
</gene>
<dbReference type="Pfam" id="PF00400">
    <property type="entry name" value="WD40"/>
    <property type="match status" value="1"/>
</dbReference>
<accession>A0A9W8DTP7</accession>
<dbReference type="InterPro" id="IPR001680">
    <property type="entry name" value="WD40_rpt"/>
</dbReference>
<dbReference type="PROSITE" id="PS00678">
    <property type="entry name" value="WD_REPEATS_1"/>
    <property type="match status" value="1"/>
</dbReference>
<evidence type="ECO:0000256" key="3">
    <source>
        <dbReference type="PROSITE-ProRule" id="PRU00221"/>
    </source>
</evidence>
<keyword evidence="5" id="KW-1185">Reference proteome</keyword>
<dbReference type="PROSITE" id="PS50082">
    <property type="entry name" value="WD_REPEATS_2"/>
    <property type="match status" value="1"/>
</dbReference>
<keyword evidence="1 3" id="KW-0853">WD repeat</keyword>
<dbReference type="InterPro" id="IPR036322">
    <property type="entry name" value="WD40_repeat_dom_sf"/>
</dbReference>
<sequence>MAGHMQEVYMTVNGVQFDTQAGRYLLSYGQDKWLRSWRGGNEPGTDMGPDYMAVGSVNFPDHPLKLAQVFRSDGQGLAVVSCENRRVYTVPVALNGHLDPPQEILRSQQYRPLLNITDLMVVKAPSSQDSTVAERTQWLVTAHENNPAAEQPGAVRIWDLSHDAYVHQFRFPDRPVYCIDYDPTSQLLVTATGPRHGNAPQTTIPLYESDPWARLHLLDARDGARQDGQAINTPSKEINLSEFSPCGRYIAAGCIEDTCLIYDCRFTREPVATLRHPRPPSSSSQTGVYSVHWYNSNHIVTGGPDSKVKVWDIGRGSPLLYELDLAGGSIEMIEVYGKFLLPRYDLRVGWVK</sequence>
<organism evidence="4 5">
    <name type="scientific">Tieghemiomyces parasiticus</name>
    <dbReference type="NCBI Taxonomy" id="78921"/>
    <lineage>
        <taxon>Eukaryota</taxon>
        <taxon>Fungi</taxon>
        <taxon>Fungi incertae sedis</taxon>
        <taxon>Zoopagomycota</taxon>
        <taxon>Kickxellomycotina</taxon>
        <taxon>Dimargaritomycetes</taxon>
        <taxon>Dimargaritales</taxon>
        <taxon>Dimargaritaceae</taxon>
        <taxon>Tieghemiomyces</taxon>
    </lineage>
</organism>
<dbReference type="AlphaFoldDB" id="A0A9W8DTP7"/>
<dbReference type="SMART" id="SM00320">
    <property type="entry name" value="WD40"/>
    <property type="match status" value="4"/>
</dbReference>
<proteinExistence type="predicted"/>
<dbReference type="Gene3D" id="2.130.10.10">
    <property type="entry name" value="YVTN repeat-like/Quinoprotein amine dehydrogenase"/>
    <property type="match status" value="1"/>
</dbReference>
<dbReference type="SUPFAM" id="SSF50978">
    <property type="entry name" value="WD40 repeat-like"/>
    <property type="match status" value="1"/>
</dbReference>
<dbReference type="PANTHER" id="PTHR19857">
    <property type="entry name" value="MITOCHONDRIAL DIVISION PROTEIN 1-RELATED"/>
    <property type="match status" value="1"/>
</dbReference>
<dbReference type="EMBL" id="JANBPT010000524">
    <property type="protein sequence ID" value="KAJ1917881.1"/>
    <property type="molecule type" value="Genomic_DNA"/>
</dbReference>
<dbReference type="InterPro" id="IPR019775">
    <property type="entry name" value="WD40_repeat_CS"/>
</dbReference>
<name>A0A9W8DTP7_9FUNG</name>
<evidence type="ECO:0000256" key="1">
    <source>
        <dbReference type="ARBA" id="ARBA00022574"/>
    </source>
</evidence>
<dbReference type="InterPro" id="IPR051179">
    <property type="entry name" value="WD_repeat_multifunction"/>
</dbReference>
<protein>
    <submittedName>
        <fullName evidence="4">Uncharacterized protein</fullName>
    </submittedName>
</protein>
<evidence type="ECO:0000313" key="5">
    <source>
        <dbReference type="Proteomes" id="UP001150569"/>
    </source>
</evidence>
<reference evidence="4" key="1">
    <citation type="submission" date="2022-07" db="EMBL/GenBank/DDBJ databases">
        <title>Phylogenomic reconstructions and comparative analyses of Kickxellomycotina fungi.</title>
        <authorList>
            <person name="Reynolds N.K."/>
            <person name="Stajich J.E."/>
            <person name="Barry K."/>
            <person name="Grigoriev I.V."/>
            <person name="Crous P."/>
            <person name="Smith M.E."/>
        </authorList>
    </citation>
    <scope>NUCLEOTIDE SEQUENCE</scope>
    <source>
        <strain evidence="4">RSA 861</strain>
    </source>
</reference>
<dbReference type="InterPro" id="IPR015943">
    <property type="entry name" value="WD40/YVTN_repeat-like_dom_sf"/>
</dbReference>
<dbReference type="Proteomes" id="UP001150569">
    <property type="component" value="Unassembled WGS sequence"/>
</dbReference>
<feature type="repeat" description="WD" evidence="3">
    <location>
        <begin position="281"/>
        <end position="321"/>
    </location>
</feature>
<evidence type="ECO:0000256" key="2">
    <source>
        <dbReference type="ARBA" id="ARBA00022737"/>
    </source>
</evidence>
<keyword evidence="2" id="KW-0677">Repeat</keyword>